<gene>
    <name evidence="2" type="ORF">NLI96_g665</name>
</gene>
<dbReference type="Proteomes" id="UP001212997">
    <property type="component" value="Unassembled WGS sequence"/>
</dbReference>
<dbReference type="InterPro" id="IPR001810">
    <property type="entry name" value="F-box_dom"/>
</dbReference>
<dbReference type="Gene3D" id="3.80.10.10">
    <property type="entry name" value="Ribonuclease Inhibitor"/>
    <property type="match status" value="1"/>
</dbReference>
<dbReference type="InterPro" id="IPR032675">
    <property type="entry name" value="LRR_dom_sf"/>
</dbReference>
<reference evidence="2" key="1">
    <citation type="submission" date="2022-07" db="EMBL/GenBank/DDBJ databases">
        <title>Genome Sequence of Physisporinus lineatus.</title>
        <authorList>
            <person name="Buettner E."/>
        </authorList>
    </citation>
    <scope>NUCLEOTIDE SEQUENCE</scope>
    <source>
        <strain evidence="2">VT162</strain>
    </source>
</reference>
<dbReference type="Pfam" id="PF12937">
    <property type="entry name" value="F-box-like"/>
    <property type="match status" value="1"/>
</dbReference>
<dbReference type="AlphaFoldDB" id="A0AAD5YNQ7"/>
<name>A0AAD5YNQ7_9APHY</name>
<evidence type="ECO:0000313" key="3">
    <source>
        <dbReference type="Proteomes" id="UP001212997"/>
    </source>
</evidence>
<protein>
    <recommendedName>
        <fullName evidence="1">F-box domain-containing protein</fullName>
    </recommendedName>
</protein>
<accession>A0AAD5YNQ7</accession>
<feature type="domain" description="F-box" evidence="1">
    <location>
        <begin position="37"/>
        <end position="109"/>
    </location>
</feature>
<evidence type="ECO:0000259" key="1">
    <source>
        <dbReference type="Pfam" id="PF12937"/>
    </source>
</evidence>
<keyword evidence="3" id="KW-1185">Reference proteome</keyword>
<proteinExistence type="predicted"/>
<sequence length="439" mass="49334">MRLIPKALKRMSYNNSKTKPRRVIADTPPPTYPGVHLLPTELLLQIFGYLSDSMYADAFTFTRYYPAIACVKNLVRGVDPSQGGLVSACSTSKNWCRHATALLYTTPFLTSHRAVESFAETMAGSPELAALVREVYVIEQVQNAYTRYSRSELIKALRLCPSLNSLTITNRNRSFAPILPIDNLFAQASGISDRLRKLTIYGSMYPCTPNFLSILTQTVTLPALEVLCIREASLQFGFKLPILPNLHTLRMAQCHTWSGNSFQINSEQVPSLRTLELYETMPNVIIDDGIINNLERFHFIGEVHPGAYEPGTRKELRGSSLRHLAIGNVHCKHYDADWRISPHIETLQVFASSEILGDSIEQLGLLNLFPKMSLSEKDEPISKLKEFTLWIGPQTPEKSYPALTAICDSLHTECNSRGATFRVILDYQDVYITTRLLGD</sequence>
<dbReference type="SUPFAM" id="SSF52047">
    <property type="entry name" value="RNI-like"/>
    <property type="match status" value="1"/>
</dbReference>
<evidence type="ECO:0000313" key="2">
    <source>
        <dbReference type="EMBL" id="KAJ3491493.1"/>
    </source>
</evidence>
<comment type="caution">
    <text evidence="2">The sequence shown here is derived from an EMBL/GenBank/DDBJ whole genome shotgun (WGS) entry which is preliminary data.</text>
</comment>
<organism evidence="2 3">
    <name type="scientific">Meripilus lineatus</name>
    <dbReference type="NCBI Taxonomy" id="2056292"/>
    <lineage>
        <taxon>Eukaryota</taxon>
        <taxon>Fungi</taxon>
        <taxon>Dikarya</taxon>
        <taxon>Basidiomycota</taxon>
        <taxon>Agaricomycotina</taxon>
        <taxon>Agaricomycetes</taxon>
        <taxon>Polyporales</taxon>
        <taxon>Meripilaceae</taxon>
        <taxon>Meripilus</taxon>
    </lineage>
</organism>
<dbReference type="EMBL" id="JANAWD010000011">
    <property type="protein sequence ID" value="KAJ3491493.1"/>
    <property type="molecule type" value="Genomic_DNA"/>
</dbReference>